<evidence type="ECO:0000313" key="3">
    <source>
        <dbReference type="EMBL" id="GMA24284.1"/>
    </source>
</evidence>
<feature type="compositionally biased region" description="Low complexity" evidence="1">
    <location>
        <begin position="11"/>
        <end position="21"/>
    </location>
</feature>
<feature type="compositionally biased region" description="Basic and acidic residues" evidence="1">
    <location>
        <begin position="28"/>
        <end position="45"/>
    </location>
</feature>
<evidence type="ECO:0000313" key="5">
    <source>
        <dbReference type="Proteomes" id="UP001157091"/>
    </source>
</evidence>
<sequence length="106" mass="11330">MVVLVTAQRFAGDPVDPGQPVDPAPHQHRVDRGGRHAKASSDLDRAQAVTPPQPHDLLDHVLRGAGRAATRTRAAVAHPAAPSARYRSAHFFAVRAETMNIFAAAE</sequence>
<gene>
    <name evidence="2" type="ORF">GCM10025864_12060</name>
    <name evidence="3" type="ORF">GCM10025864_20430</name>
    <name evidence="4" type="ORF">GCM10025864_21150</name>
</gene>
<accession>A0ABQ6HZN7</accession>
<dbReference type="EMBL" id="BSUK01000001">
    <property type="protein sequence ID" value="GMA24356.1"/>
    <property type="molecule type" value="Genomic_DNA"/>
</dbReference>
<name>A0ABQ6HZN7_9MICO</name>
<dbReference type="EMBL" id="BSUK01000001">
    <property type="protein sequence ID" value="GMA24284.1"/>
    <property type="molecule type" value="Genomic_DNA"/>
</dbReference>
<comment type="caution">
    <text evidence="2">The sequence shown here is derived from an EMBL/GenBank/DDBJ whole genome shotgun (WGS) entry which is preliminary data.</text>
</comment>
<dbReference type="Proteomes" id="UP001157091">
    <property type="component" value="Unassembled WGS sequence"/>
</dbReference>
<dbReference type="EMBL" id="BSUK01000001">
    <property type="protein sequence ID" value="GMA23447.1"/>
    <property type="molecule type" value="Genomic_DNA"/>
</dbReference>
<keyword evidence="5" id="KW-1185">Reference proteome</keyword>
<reference evidence="2" key="1">
    <citation type="journal article" date="2014" name="Int. J. Syst. Evol. Microbiol.">
        <title>Complete genome of a new Firmicutes species belonging to the dominant human colonic microbiota ('Ruminococcus bicirculans') reveals two chromosomes and a selective capacity to utilize plant glucans.</title>
        <authorList>
            <consortium name="NISC Comparative Sequencing Program"/>
            <person name="Wegmann U."/>
            <person name="Louis P."/>
            <person name="Goesmann A."/>
            <person name="Henrissat B."/>
            <person name="Duncan S.H."/>
            <person name="Flint H.J."/>
        </authorList>
    </citation>
    <scope>NUCLEOTIDE SEQUENCE</scope>
    <source>
        <strain evidence="2">NBRC 106348</strain>
    </source>
</reference>
<evidence type="ECO:0000256" key="1">
    <source>
        <dbReference type="SAM" id="MobiDB-lite"/>
    </source>
</evidence>
<feature type="region of interest" description="Disordered" evidence="1">
    <location>
        <begin position="11"/>
        <end position="57"/>
    </location>
</feature>
<reference evidence="5" key="2">
    <citation type="journal article" date="2019" name="Int. J. Syst. Evol. Microbiol.">
        <title>The Global Catalogue of Microorganisms (GCM) 10K type strain sequencing project: providing services to taxonomists for standard genome sequencing and annotation.</title>
        <authorList>
            <consortium name="The Broad Institute Genomics Platform"/>
            <consortium name="The Broad Institute Genome Sequencing Center for Infectious Disease"/>
            <person name="Wu L."/>
            <person name="Ma J."/>
        </authorList>
    </citation>
    <scope>NUCLEOTIDE SEQUENCE [LARGE SCALE GENOMIC DNA]</scope>
    <source>
        <strain evidence="5">NBRC 106348</strain>
    </source>
</reference>
<proteinExistence type="predicted"/>
<evidence type="ECO:0000313" key="4">
    <source>
        <dbReference type="EMBL" id="GMA24356.1"/>
    </source>
</evidence>
<protein>
    <submittedName>
        <fullName evidence="2">Uncharacterized protein</fullName>
    </submittedName>
</protein>
<organism evidence="2 5">
    <name type="scientific">Luteimicrobium album</name>
    <dbReference type="NCBI Taxonomy" id="1054550"/>
    <lineage>
        <taxon>Bacteria</taxon>
        <taxon>Bacillati</taxon>
        <taxon>Actinomycetota</taxon>
        <taxon>Actinomycetes</taxon>
        <taxon>Micrococcales</taxon>
        <taxon>Luteimicrobium</taxon>
    </lineage>
</organism>
<reference evidence="2" key="3">
    <citation type="submission" date="2023-02" db="EMBL/GenBank/DDBJ databases">
        <authorList>
            <person name="Sun Q."/>
            <person name="Mori K."/>
        </authorList>
    </citation>
    <scope>NUCLEOTIDE SEQUENCE</scope>
    <source>
        <strain evidence="2">NBRC 106348</strain>
    </source>
</reference>
<evidence type="ECO:0000313" key="2">
    <source>
        <dbReference type="EMBL" id="GMA23447.1"/>
    </source>
</evidence>